<sequence length="509" mass="55041">MTTPWYSFEKEGGGLTTFGILVVMYGVSVIVAGFAVLHEWKKKYPTLRKDLGHYIPAFIVALALGSLWPFAAVVGILVGILLLIGDFLKASGCCDFTFCGDGAITMRPFRSHTSCCGIRYRKGNIVDEEAAAGVVDRSKARVFKHSGANRHKAGVVSRGMHATGPSTALARMNLTENQLGIFVGAFVYSSLAVTLAILFFAERRTRSPRLRKDIGLSVLAFIGISFLAALWLPWGISKLFMIILKNHSECCGIRYRKEESDEEAAVGAADQPEAGASNAETMADTELPSYPEACAERREKVAGEWRKASAYAHEEGSIHGFKRTHDFFDMSVFMIGAQTPFELSSPFGILLRQVSNWLGWFDFSYIEKRVDRRGAQVGVILAMIVYCPIALVSWVVTFAGLRKTCPKVKTDVFIGTLGFLASFLAGALWPLGIVLLILVGLGALVCGLCKDCTSCCGIQCCPKGDTARSGGGFTGDVEAGLGGISKEKGSTVGESMEFPSRPEPCAGRR</sequence>
<keyword evidence="2" id="KW-1133">Transmembrane helix</keyword>
<keyword evidence="4" id="KW-1185">Reference proteome</keyword>
<evidence type="ECO:0000313" key="3">
    <source>
        <dbReference type="EMBL" id="KAK4445845.1"/>
    </source>
</evidence>
<feature type="transmembrane region" description="Helical" evidence="2">
    <location>
        <begin position="213"/>
        <end position="234"/>
    </location>
</feature>
<dbReference type="EMBL" id="MU865961">
    <property type="protein sequence ID" value="KAK4445845.1"/>
    <property type="molecule type" value="Genomic_DNA"/>
</dbReference>
<keyword evidence="2" id="KW-0812">Transmembrane</keyword>
<evidence type="ECO:0000256" key="1">
    <source>
        <dbReference type="SAM" id="MobiDB-lite"/>
    </source>
</evidence>
<keyword evidence="2" id="KW-0472">Membrane</keyword>
<reference evidence="3" key="1">
    <citation type="journal article" date="2023" name="Mol. Phylogenet. Evol.">
        <title>Genome-scale phylogeny and comparative genomics of the fungal order Sordariales.</title>
        <authorList>
            <person name="Hensen N."/>
            <person name="Bonometti L."/>
            <person name="Westerberg I."/>
            <person name="Brannstrom I.O."/>
            <person name="Guillou S."/>
            <person name="Cros-Aarteil S."/>
            <person name="Calhoun S."/>
            <person name="Haridas S."/>
            <person name="Kuo A."/>
            <person name="Mondo S."/>
            <person name="Pangilinan J."/>
            <person name="Riley R."/>
            <person name="LaButti K."/>
            <person name="Andreopoulos B."/>
            <person name="Lipzen A."/>
            <person name="Chen C."/>
            <person name="Yan M."/>
            <person name="Daum C."/>
            <person name="Ng V."/>
            <person name="Clum A."/>
            <person name="Steindorff A."/>
            <person name="Ohm R.A."/>
            <person name="Martin F."/>
            <person name="Silar P."/>
            <person name="Natvig D.O."/>
            <person name="Lalanne C."/>
            <person name="Gautier V."/>
            <person name="Ament-Velasquez S.L."/>
            <person name="Kruys A."/>
            <person name="Hutchinson M.I."/>
            <person name="Powell A.J."/>
            <person name="Barry K."/>
            <person name="Miller A.N."/>
            <person name="Grigoriev I.V."/>
            <person name="Debuchy R."/>
            <person name="Gladieux P."/>
            <person name="Hiltunen Thoren M."/>
            <person name="Johannesson H."/>
        </authorList>
    </citation>
    <scope>NUCLEOTIDE SEQUENCE</scope>
    <source>
        <strain evidence="3">PSN243</strain>
    </source>
</reference>
<accession>A0AAV9GD58</accession>
<reference evidence="3" key="2">
    <citation type="submission" date="2023-05" db="EMBL/GenBank/DDBJ databases">
        <authorList>
            <consortium name="Lawrence Berkeley National Laboratory"/>
            <person name="Steindorff A."/>
            <person name="Hensen N."/>
            <person name="Bonometti L."/>
            <person name="Westerberg I."/>
            <person name="Brannstrom I.O."/>
            <person name="Guillou S."/>
            <person name="Cros-Aarteil S."/>
            <person name="Calhoun S."/>
            <person name="Haridas S."/>
            <person name="Kuo A."/>
            <person name="Mondo S."/>
            <person name="Pangilinan J."/>
            <person name="Riley R."/>
            <person name="Labutti K."/>
            <person name="Andreopoulos B."/>
            <person name="Lipzen A."/>
            <person name="Chen C."/>
            <person name="Yanf M."/>
            <person name="Daum C."/>
            <person name="Ng V."/>
            <person name="Clum A."/>
            <person name="Ohm R."/>
            <person name="Martin F."/>
            <person name="Silar P."/>
            <person name="Natvig D."/>
            <person name="Lalanne C."/>
            <person name="Gautier V."/>
            <person name="Ament-Velasquez S.L."/>
            <person name="Kruys A."/>
            <person name="Hutchinson M.I."/>
            <person name="Powell A.J."/>
            <person name="Barry K."/>
            <person name="Miller A.N."/>
            <person name="Grigoriev I.V."/>
            <person name="Debuchy R."/>
            <person name="Gladieux P."/>
            <person name="Thoren M.H."/>
            <person name="Johannesson H."/>
        </authorList>
    </citation>
    <scope>NUCLEOTIDE SEQUENCE</scope>
    <source>
        <strain evidence="3">PSN243</strain>
    </source>
</reference>
<feature type="transmembrane region" description="Helical" evidence="2">
    <location>
        <begin position="179"/>
        <end position="201"/>
    </location>
</feature>
<name>A0AAV9GD58_9PEZI</name>
<feature type="region of interest" description="Disordered" evidence="1">
    <location>
        <begin position="482"/>
        <end position="509"/>
    </location>
</feature>
<protein>
    <recommendedName>
        <fullName evidence="5">Transporter</fullName>
    </recommendedName>
</protein>
<dbReference type="AlphaFoldDB" id="A0AAV9GD58"/>
<feature type="transmembrane region" description="Helical" evidence="2">
    <location>
        <begin position="15"/>
        <end position="37"/>
    </location>
</feature>
<organism evidence="3 4">
    <name type="scientific">Podospora aff. communis PSN243</name>
    <dbReference type="NCBI Taxonomy" id="3040156"/>
    <lineage>
        <taxon>Eukaryota</taxon>
        <taxon>Fungi</taxon>
        <taxon>Dikarya</taxon>
        <taxon>Ascomycota</taxon>
        <taxon>Pezizomycotina</taxon>
        <taxon>Sordariomycetes</taxon>
        <taxon>Sordariomycetidae</taxon>
        <taxon>Sordariales</taxon>
        <taxon>Podosporaceae</taxon>
        <taxon>Podospora</taxon>
    </lineage>
</organism>
<proteinExistence type="predicted"/>
<comment type="caution">
    <text evidence="3">The sequence shown here is derived from an EMBL/GenBank/DDBJ whole genome shotgun (WGS) entry which is preliminary data.</text>
</comment>
<evidence type="ECO:0000313" key="4">
    <source>
        <dbReference type="Proteomes" id="UP001321760"/>
    </source>
</evidence>
<gene>
    <name evidence="3" type="ORF">QBC34DRAFT_497208</name>
</gene>
<dbReference type="Proteomes" id="UP001321760">
    <property type="component" value="Unassembled WGS sequence"/>
</dbReference>
<feature type="transmembrane region" description="Helical" evidence="2">
    <location>
        <begin position="377"/>
        <end position="400"/>
    </location>
</feature>
<evidence type="ECO:0000256" key="2">
    <source>
        <dbReference type="SAM" id="Phobius"/>
    </source>
</evidence>
<evidence type="ECO:0008006" key="5">
    <source>
        <dbReference type="Google" id="ProtNLM"/>
    </source>
</evidence>
<feature type="transmembrane region" description="Helical" evidence="2">
    <location>
        <begin position="412"/>
        <end position="445"/>
    </location>
</feature>
<feature type="transmembrane region" description="Helical" evidence="2">
    <location>
        <begin position="58"/>
        <end position="84"/>
    </location>
</feature>